<keyword evidence="3" id="KW-1185">Reference proteome</keyword>
<keyword evidence="1" id="KW-1133">Transmembrane helix</keyword>
<dbReference type="Proteomes" id="UP001500630">
    <property type="component" value="Unassembled WGS sequence"/>
</dbReference>
<dbReference type="RefSeq" id="WP_345559704.1">
    <property type="nucleotide sequence ID" value="NZ_BAABDQ010000002.1"/>
</dbReference>
<sequence>MNDDDAFVSAPLGDDALLLGVGLQVLLILLPTVIWLSVTLLRGRKQRLRRGPQDPG</sequence>
<organism evidence="2 3">
    <name type="scientific">Nonomuraea rosea</name>
    <dbReference type="NCBI Taxonomy" id="638574"/>
    <lineage>
        <taxon>Bacteria</taxon>
        <taxon>Bacillati</taxon>
        <taxon>Actinomycetota</taxon>
        <taxon>Actinomycetes</taxon>
        <taxon>Streptosporangiales</taxon>
        <taxon>Streptosporangiaceae</taxon>
        <taxon>Nonomuraea</taxon>
    </lineage>
</organism>
<evidence type="ECO:0000256" key="1">
    <source>
        <dbReference type="SAM" id="Phobius"/>
    </source>
</evidence>
<evidence type="ECO:0000313" key="3">
    <source>
        <dbReference type="Proteomes" id="UP001500630"/>
    </source>
</evidence>
<accession>A0ABP6VHP9</accession>
<name>A0ABP6VHP9_9ACTN</name>
<keyword evidence="1" id="KW-0812">Transmembrane</keyword>
<proteinExistence type="predicted"/>
<comment type="caution">
    <text evidence="2">The sequence shown here is derived from an EMBL/GenBank/DDBJ whole genome shotgun (WGS) entry which is preliminary data.</text>
</comment>
<protein>
    <submittedName>
        <fullName evidence="2">Uncharacterized protein</fullName>
    </submittedName>
</protein>
<feature type="transmembrane region" description="Helical" evidence="1">
    <location>
        <begin position="16"/>
        <end position="41"/>
    </location>
</feature>
<dbReference type="EMBL" id="BAABDQ010000002">
    <property type="protein sequence ID" value="GAA3535248.1"/>
    <property type="molecule type" value="Genomic_DNA"/>
</dbReference>
<gene>
    <name evidence="2" type="ORF">GCM10022419_013510</name>
</gene>
<reference evidence="3" key="1">
    <citation type="journal article" date="2019" name="Int. J. Syst. Evol. Microbiol.">
        <title>The Global Catalogue of Microorganisms (GCM) 10K type strain sequencing project: providing services to taxonomists for standard genome sequencing and annotation.</title>
        <authorList>
            <consortium name="The Broad Institute Genomics Platform"/>
            <consortium name="The Broad Institute Genome Sequencing Center for Infectious Disease"/>
            <person name="Wu L."/>
            <person name="Ma J."/>
        </authorList>
    </citation>
    <scope>NUCLEOTIDE SEQUENCE [LARGE SCALE GENOMIC DNA]</scope>
    <source>
        <strain evidence="3">JCM 17326</strain>
    </source>
</reference>
<evidence type="ECO:0000313" key="2">
    <source>
        <dbReference type="EMBL" id="GAA3535248.1"/>
    </source>
</evidence>
<keyword evidence="1" id="KW-0472">Membrane</keyword>